<gene>
    <name evidence="4" type="primary">gspA</name>
    <name evidence="4" type="ORF">TRM7557_02540</name>
</gene>
<name>A0A0P1H0L1_9RHOB</name>
<proteinExistence type="predicted"/>
<reference evidence="4 5" key="1">
    <citation type="submission" date="2015-09" db="EMBL/GenBank/DDBJ databases">
        <authorList>
            <consortium name="Swine Surveillance"/>
        </authorList>
    </citation>
    <scope>NUCLEOTIDE SEQUENCE [LARGE SCALE GENOMIC DNA]</scope>
    <source>
        <strain evidence="4 5">CECT 7557</strain>
    </source>
</reference>
<dbReference type="Gene3D" id="3.90.550.10">
    <property type="entry name" value="Spore Coat Polysaccharide Biosynthesis Protein SpsA, Chain A"/>
    <property type="match status" value="1"/>
</dbReference>
<evidence type="ECO:0000313" key="4">
    <source>
        <dbReference type="EMBL" id="CUH79722.1"/>
    </source>
</evidence>
<evidence type="ECO:0000256" key="2">
    <source>
        <dbReference type="ARBA" id="ARBA00022679"/>
    </source>
</evidence>
<dbReference type="EMBL" id="CYSD01000037">
    <property type="protein sequence ID" value="CUH79722.1"/>
    <property type="molecule type" value="Genomic_DNA"/>
</dbReference>
<sequence>MWIKARRFKETLDQLIVLRCDAFELSGHPFDHGVIDLMTQVVKCGWRHRHQFPMVKTLTTSRVTVAASRPASARKAVIFCCDQNYLLFAAHAAAQISALTLNPDFDICFCFCERPVVLPDSLAHLNVRSCKIDVGDRFKGLRLDKGKSHDVYLRLALPEAFAGEYDRILYLDSDVFIQGGDFNALLDLEFAPYPIAAVRDNSQWRTPNRRPKQFKVLGLPTAKYFNAGVILMDVARYNEQDLLNRCVALGTENADRMIRHDQNLYNSVLLGAWAELHPTWNWQFTWSSRLFALQAEPNLVHFIGKTKPWNDPKAELSPRYARAMWQFAKQHFPEAKAFRTTDVPWAPDSAKTRKSLLKHLLSGGKFARLLRRFDHELYVIL</sequence>
<dbReference type="CDD" id="cd04194">
    <property type="entry name" value="GT8_A4GalT_like"/>
    <property type="match status" value="1"/>
</dbReference>
<keyword evidence="3" id="KW-0479">Metal-binding</keyword>
<dbReference type="STRING" id="928856.SAMN04488049_101178"/>
<dbReference type="GO" id="GO:0016757">
    <property type="term" value="F:glycosyltransferase activity"/>
    <property type="evidence" value="ECO:0007669"/>
    <property type="project" value="UniProtKB-KW"/>
</dbReference>
<dbReference type="InterPro" id="IPR002495">
    <property type="entry name" value="Glyco_trans_8"/>
</dbReference>
<dbReference type="Proteomes" id="UP000052022">
    <property type="component" value="Unassembled WGS sequence"/>
</dbReference>
<dbReference type="Pfam" id="PF01501">
    <property type="entry name" value="Glyco_transf_8"/>
    <property type="match status" value="1"/>
</dbReference>
<dbReference type="SUPFAM" id="SSF53448">
    <property type="entry name" value="Nucleotide-diphospho-sugar transferases"/>
    <property type="match status" value="1"/>
</dbReference>
<dbReference type="PANTHER" id="PTHR13778">
    <property type="entry name" value="GLYCOSYLTRANSFERASE 8 DOMAIN-CONTAINING PROTEIN"/>
    <property type="match status" value="1"/>
</dbReference>
<evidence type="ECO:0000313" key="5">
    <source>
        <dbReference type="Proteomes" id="UP000052022"/>
    </source>
</evidence>
<dbReference type="AlphaFoldDB" id="A0A0P1H0L1"/>
<organism evidence="4 5">
    <name type="scientific">Tritonibacter multivorans</name>
    <dbReference type="NCBI Taxonomy" id="928856"/>
    <lineage>
        <taxon>Bacteria</taxon>
        <taxon>Pseudomonadati</taxon>
        <taxon>Pseudomonadota</taxon>
        <taxon>Alphaproteobacteria</taxon>
        <taxon>Rhodobacterales</taxon>
        <taxon>Paracoccaceae</taxon>
        <taxon>Tritonibacter</taxon>
    </lineage>
</organism>
<protein>
    <submittedName>
        <fullName evidence="4">General stress protein A</fullName>
    </submittedName>
</protein>
<keyword evidence="2" id="KW-0808">Transferase</keyword>
<keyword evidence="1" id="KW-0328">Glycosyltransferase</keyword>
<keyword evidence="5" id="KW-1185">Reference proteome</keyword>
<dbReference type="GO" id="GO:0046872">
    <property type="term" value="F:metal ion binding"/>
    <property type="evidence" value="ECO:0007669"/>
    <property type="project" value="UniProtKB-KW"/>
</dbReference>
<dbReference type="PANTHER" id="PTHR13778:SF47">
    <property type="entry name" value="LIPOPOLYSACCHARIDE 1,3-GALACTOSYLTRANSFERASE"/>
    <property type="match status" value="1"/>
</dbReference>
<evidence type="ECO:0000256" key="1">
    <source>
        <dbReference type="ARBA" id="ARBA00022676"/>
    </source>
</evidence>
<evidence type="ECO:0000256" key="3">
    <source>
        <dbReference type="ARBA" id="ARBA00022723"/>
    </source>
</evidence>
<dbReference type="InterPro" id="IPR029044">
    <property type="entry name" value="Nucleotide-diphossugar_trans"/>
</dbReference>
<accession>A0A0P1H0L1</accession>
<dbReference type="InterPro" id="IPR050748">
    <property type="entry name" value="Glycosyltrans_8_dom-fam"/>
</dbReference>
<dbReference type="RefSeq" id="WP_328586548.1">
    <property type="nucleotide sequence ID" value="NZ_CYSD01000037.1"/>
</dbReference>